<reference evidence="1" key="1">
    <citation type="submission" date="2024-04" db="EMBL/GenBank/DDBJ databases">
        <authorList>
            <person name="Roder T."/>
            <person name="Oberhansli S."/>
            <person name="Kreuzer M."/>
        </authorList>
    </citation>
    <scope>NUCLEOTIDE SEQUENCE</scope>
    <source>
        <strain evidence="1">LWS13-1.2</strain>
    </source>
</reference>
<dbReference type="Gene3D" id="1.25.40.10">
    <property type="entry name" value="Tetratricopeptide repeat domain"/>
    <property type="match status" value="1"/>
</dbReference>
<protein>
    <submittedName>
        <fullName evidence="1">Tetratricopeptide repeat protein</fullName>
    </submittedName>
</protein>
<dbReference type="Pfam" id="PF13374">
    <property type="entry name" value="TPR_10"/>
    <property type="match status" value="1"/>
</dbReference>
<gene>
    <name evidence="1" type="ORF">MRBLWS13_003028</name>
</gene>
<dbReference type="GO" id="GO:0042802">
    <property type="term" value="F:identical protein binding"/>
    <property type="evidence" value="ECO:0007669"/>
    <property type="project" value="InterPro"/>
</dbReference>
<sequence length="228" mass="25186">MSDLADLEAFRGAWVTQRDILTGRRYIDALEASGEYSRALEVCDEMWGLGFPSGRVDAAWIVKDRGDVERAITLMTEALPLQDEDDLPLLHGIIGHWRWHYLNDPRAETQLLAGMLAYGTARADLGHLMIATGRPAEGRRVLQEGADDDTVECMLPLANLLSHDGDRDGAEAMYRRAIALGDAHSAWNLASDLLKEGRDSEAEELQWLAASMGDEVAIAYLSSQHPDL</sequence>
<dbReference type="RefSeq" id="WP_349426168.1">
    <property type="nucleotide sequence ID" value="NZ_CP151632.1"/>
</dbReference>
<dbReference type="EMBL" id="CP151632">
    <property type="protein sequence ID" value="WZO35329.1"/>
    <property type="molecule type" value="Genomic_DNA"/>
</dbReference>
<dbReference type="SUPFAM" id="SSF81901">
    <property type="entry name" value="HCP-like"/>
    <property type="match status" value="1"/>
</dbReference>
<accession>A0AAU6SEV2</accession>
<name>A0AAU6SEV2_9MICO</name>
<dbReference type="InterPro" id="IPR011717">
    <property type="entry name" value="TPR-4"/>
</dbReference>
<evidence type="ECO:0000313" key="1">
    <source>
        <dbReference type="EMBL" id="WZO35329.1"/>
    </source>
</evidence>
<dbReference type="AlphaFoldDB" id="A0AAU6SEV2"/>
<proteinExistence type="predicted"/>
<dbReference type="Pfam" id="PF07721">
    <property type="entry name" value="TPR_4"/>
    <property type="match status" value="1"/>
</dbReference>
<organism evidence="1">
    <name type="scientific">Microbacterium sp. LWS13-1.2</name>
    <dbReference type="NCBI Taxonomy" id="3135264"/>
    <lineage>
        <taxon>Bacteria</taxon>
        <taxon>Bacillati</taxon>
        <taxon>Actinomycetota</taxon>
        <taxon>Actinomycetes</taxon>
        <taxon>Micrococcales</taxon>
        <taxon>Microbacteriaceae</taxon>
        <taxon>Microbacterium</taxon>
    </lineage>
</organism>
<dbReference type="InterPro" id="IPR011990">
    <property type="entry name" value="TPR-like_helical_dom_sf"/>
</dbReference>